<dbReference type="PANTHER" id="PTHR43280:SF29">
    <property type="entry name" value="ARAC-FAMILY TRANSCRIPTIONAL REGULATOR"/>
    <property type="match status" value="1"/>
</dbReference>
<evidence type="ECO:0000256" key="4">
    <source>
        <dbReference type="SAM" id="Phobius"/>
    </source>
</evidence>
<evidence type="ECO:0000256" key="1">
    <source>
        <dbReference type="ARBA" id="ARBA00023015"/>
    </source>
</evidence>
<dbReference type="STRING" id="1166018.FAES_5052"/>
<dbReference type="GO" id="GO:0003700">
    <property type="term" value="F:DNA-binding transcription factor activity"/>
    <property type="evidence" value="ECO:0007669"/>
    <property type="project" value="InterPro"/>
</dbReference>
<dbReference type="SUPFAM" id="SSF46689">
    <property type="entry name" value="Homeodomain-like"/>
    <property type="match status" value="1"/>
</dbReference>
<dbReference type="PROSITE" id="PS00041">
    <property type="entry name" value="HTH_ARAC_FAMILY_1"/>
    <property type="match status" value="1"/>
</dbReference>
<gene>
    <name evidence="6" type="ORF">FAES_5052</name>
</gene>
<dbReference type="SMART" id="SM00342">
    <property type="entry name" value="HTH_ARAC"/>
    <property type="match status" value="1"/>
</dbReference>
<organism evidence="6 7">
    <name type="scientific">Fibrella aestuarina BUZ 2</name>
    <dbReference type="NCBI Taxonomy" id="1166018"/>
    <lineage>
        <taxon>Bacteria</taxon>
        <taxon>Pseudomonadati</taxon>
        <taxon>Bacteroidota</taxon>
        <taxon>Cytophagia</taxon>
        <taxon>Cytophagales</taxon>
        <taxon>Spirosomataceae</taxon>
        <taxon>Fibrella</taxon>
    </lineage>
</organism>
<dbReference type="AlphaFoldDB" id="I0KFZ8"/>
<dbReference type="Gene3D" id="1.10.10.60">
    <property type="entry name" value="Homeodomain-like"/>
    <property type="match status" value="1"/>
</dbReference>
<proteinExistence type="predicted"/>
<feature type="transmembrane region" description="Helical" evidence="4">
    <location>
        <begin position="219"/>
        <end position="237"/>
    </location>
</feature>
<keyword evidence="4" id="KW-0472">Membrane</keyword>
<dbReference type="OrthoDB" id="5492415at2"/>
<keyword evidence="7" id="KW-1185">Reference proteome</keyword>
<dbReference type="GO" id="GO:0043565">
    <property type="term" value="F:sequence-specific DNA binding"/>
    <property type="evidence" value="ECO:0007669"/>
    <property type="project" value="InterPro"/>
</dbReference>
<dbReference type="PANTHER" id="PTHR43280">
    <property type="entry name" value="ARAC-FAMILY TRANSCRIPTIONAL REGULATOR"/>
    <property type="match status" value="1"/>
</dbReference>
<reference evidence="6 7" key="1">
    <citation type="journal article" date="2012" name="J. Bacteriol.">
        <title>Genome Sequence of Fibrella aestuarina BUZ 2T, a Filamentous Marine Bacterium.</title>
        <authorList>
            <person name="Filippini M."/>
            <person name="Qi W."/>
            <person name="Blom J."/>
            <person name="Goesmann A."/>
            <person name="Smits T.H."/>
            <person name="Bagheri H.C."/>
        </authorList>
    </citation>
    <scope>NUCLEOTIDE SEQUENCE [LARGE SCALE GENOMIC DNA]</scope>
    <source>
        <strain evidence="7">BUZ 2T</strain>
    </source>
</reference>
<feature type="domain" description="HTH araC/xylS-type" evidence="5">
    <location>
        <begin position="265"/>
        <end position="373"/>
    </location>
</feature>
<dbReference type="PATRIC" id="fig|1166018.3.peg.2028"/>
<feature type="transmembrane region" description="Helical" evidence="4">
    <location>
        <begin position="67"/>
        <end position="84"/>
    </location>
</feature>
<keyword evidence="2" id="KW-0238">DNA-binding</keyword>
<evidence type="ECO:0000256" key="2">
    <source>
        <dbReference type="ARBA" id="ARBA00023125"/>
    </source>
</evidence>
<dbReference type="InterPro" id="IPR018060">
    <property type="entry name" value="HTH_AraC"/>
</dbReference>
<dbReference type="Proteomes" id="UP000011058">
    <property type="component" value="Chromosome"/>
</dbReference>
<dbReference type="RefSeq" id="WP_015334150.1">
    <property type="nucleotide sequence ID" value="NC_020054.1"/>
</dbReference>
<feature type="transmembrane region" description="Helical" evidence="4">
    <location>
        <begin position="38"/>
        <end position="61"/>
    </location>
</feature>
<keyword evidence="4" id="KW-0812">Transmembrane</keyword>
<evidence type="ECO:0000259" key="5">
    <source>
        <dbReference type="PROSITE" id="PS01124"/>
    </source>
</evidence>
<evidence type="ECO:0000313" key="6">
    <source>
        <dbReference type="EMBL" id="CCH03051.1"/>
    </source>
</evidence>
<protein>
    <submittedName>
        <fullName evidence="6">Transcriptional regulator, AraC family</fullName>
    </submittedName>
</protein>
<evidence type="ECO:0000313" key="7">
    <source>
        <dbReference type="Proteomes" id="UP000011058"/>
    </source>
</evidence>
<keyword evidence="4" id="KW-1133">Transmembrane helix</keyword>
<sequence>MTIAPLDLILLLGTVQGFILAGLLWFSRKGRRVSNRLLGALLFFLALMSFAMSVPIVHPWIGAALDLIPWIMVMPLGPLIYFYTQSVLDPAFRLGRPERRHFYAVLLDWGKPIIGWTFAIGWLAGLIPKANGPDWGQAMQAYDTYADIPRWLSLTTYLILTRLKLVRFEQSAQGTEATQRKRNWLRQFMNGIIGLQAIWLLFMLTYLIPGWRVPLIEQLGWHLVYVPITVLIYWLGLRGYQWAREETEPMLTKTSGAELAAETVTQVAATLTHAMETDRIYLDPELTLDKLARHTQLNPKLISAVLNQHQATNFNGFVNAYRVEAVKGRLTDPAYAHFTLTGIAFACGFNSQATYQRVFKQLTGFSPKEYAQQSGKNSNQIRI</sequence>
<dbReference type="InterPro" id="IPR009057">
    <property type="entry name" value="Homeodomain-like_sf"/>
</dbReference>
<evidence type="ECO:0000256" key="3">
    <source>
        <dbReference type="ARBA" id="ARBA00023163"/>
    </source>
</evidence>
<feature type="transmembrane region" description="Helical" evidence="4">
    <location>
        <begin position="187"/>
        <end position="207"/>
    </location>
</feature>
<keyword evidence="3" id="KW-0804">Transcription</keyword>
<feature type="transmembrane region" description="Helical" evidence="4">
    <location>
        <begin position="148"/>
        <end position="166"/>
    </location>
</feature>
<dbReference type="PROSITE" id="PS01124">
    <property type="entry name" value="HTH_ARAC_FAMILY_2"/>
    <property type="match status" value="1"/>
</dbReference>
<feature type="transmembrane region" description="Helical" evidence="4">
    <location>
        <begin position="105"/>
        <end position="128"/>
    </location>
</feature>
<dbReference type="KEGG" id="fae:FAES_5052"/>
<dbReference type="EMBL" id="HE796683">
    <property type="protein sequence ID" value="CCH03051.1"/>
    <property type="molecule type" value="Genomic_DNA"/>
</dbReference>
<dbReference type="InterPro" id="IPR018062">
    <property type="entry name" value="HTH_AraC-typ_CS"/>
</dbReference>
<dbReference type="HOGENOM" id="CLU_041408_3_0_10"/>
<name>I0KFZ8_9BACT</name>
<feature type="transmembrane region" description="Helical" evidence="4">
    <location>
        <begin position="6"/>
        <end position="26"/>
    </location>
</feature>
<keyword evidence="1" id="KW-0805">Transcription regulation</keyword>
<dbReference type="Pfam" id="PF12833">
    <property type="entry name" value="HTH_18"/>
    <property type="match status" value="1"/>
</dbReference>
<dbReference type="eggNOG" id="COG2207">
    <property type="taxonomic scope" value="Bacteria"/>
</dbReference>
<accession>I0KFZ8</accession>